<evidence type="ECO:0000313" key="9">
    <source>
        <dbReference type="Proteomes" id="UP000005707"/>
    </source>
</evidence>
<protein>
    <submittedName>
        <fullName evidence="8">Proton-sodiumglutamate symporter DAACS family protein</fullName>
    </submittedName>
</protein>
<name>U2FDW2_9MOLU</name>
<dbReference type="InParanoid" id="U2FDW2"/>
<keyword evidence="3" id="KW-1003">Cell membrane</keyword>
<feature type="transmembrane region" description="Helical" evidence="7">
    <location>
        <begin position="106"/>
        <end position="132"/>
    </location>
</feature>
<feature type="transmembrane region" description="Helical" evidence="7">
    <location>
        <begin position="250"/>
        <end position="277"/>
    </location>
</feature>
<keyword evidence="4 7" id="KW-0812">Transmembrane</keyword>
<dbReference type="PRINTS" id="PR00173">
    <property type="entry name" value="EDTRNSPORT"/>
</dbReference>
<accession>U2FDW2</accession>
<dbReference type="PANTHER" id="PTHR42865">
    <property type="entry name" value="PROTON/GLUTAMATE-ASPARTATE SYMPORTER"/>
    <property type="match status" value="1"/>
</dbReference>
<sequence length="449" mass="48061">MNIILFTLWALLFVVSLFILRTLKTKFRISFSVRVFIAMIAGGLFGFLAYKTIGSGETLSNLRSYLFVFVGYGFIDLLKMIIIPLVPTSIIVSFLQINDQKLLKKIGFRTLGLFFITASVASLIGVLVASVMNLGSGMDLTAAAEPSKSSTVAELFKQFRGFIPSNPIANAAEMKLVPIIVFSLFVAVAASIEQGRDASKLKAFKEFMQSFYTVVIRITKIVLKLTPYGVFALSAFWLSNAGGIEAIPELGLFVLAIIIASLLHVTLTYGFGFTVLVNKLNPIKFFKAASPASILAFTSRSSAGTLTVTIQTIKERLKVSDRVANFVAPIGAVMNMDACGGIYPAVVAIFAANAFNIDLSITQYIIIVFVSILASLGTAGVPMGATIFTTIALSAAGLPVEAIGLVVGVDFIVDMFRTSVNVTGDMVVATTVGKSIGEFDEEAFNSATI</sequence>
<evidence type="ECO:0000256" key="7">
    <source>
        <dbReference type="SAM" id="Phobius"/>
    </source>
</evidence>
<dbReference type="OrthoDB" id="9768885at2"/>
<feature type="transmembrane region" description="Helical" evidence="7">
    <location>
        <begin position="6"/>
        <end position="23"/>
    </location>
</feature>
<dbReference type="InterPro" id="IPR001991">
    <property type="entry name" value="Na-dicarboxylate_symporter"/>
</dbReference>
<dbReference type="EMBL" id="AFNU02000014">
    <property type="protein sequence ID" value="ERJ11170.1"/>
    <property type="molecule type" value="Genomic_DNA"/>
</dbReference>
<comment type="caution">
    <text evidence="8">The sequence shown here is derived from an EMBL/GenBank/DDBJ whole genome shotgun (WGS) entry which is preliminary data.</text>
</comment>
<reference evidence="8 9" key="2">
    <citation type="journal article" date="2013" name="PLoS ONE">
        <title>INDIGO - INtegrated Data Warehouse of MIcrobial GenOmes with Examples from the Red Sea Extremophiles.</title>
        <authorList>
            <person name="Alam I."/>
            <person name="Antunes A."/>
            <person name="Kamau A.A."/>
            <person name="Ba Alawi W."/>
            <person name="Kalkatawi M."/>
            <person name="Stingl U."/>
            <person name="Bajic V.B."/>
        </authorList>
    </citation>
    <scope>NUCLEOTIDE SEQUENCE [LARGE SCALE GENOMIC DNA]</scope>
    <source>
        <strain evidence="8 9">SSD-17B</strain>
    </source>
</reference>
<dbReference type="Pfam" id="PF00375">
    <property type="entry name" value="SDF"/>
    <property type="match status" value="1"/>
</dbReference>
<keyword evidence="9" id="KW-1185">Reference proteome</keyword>
<keyword evidence="5 7" id="KW-1133">Transmembrane helix</keyword>
<keyword evidence="6 7" id="KW-0472">Membrane</keyword>
<dbReference type="Proteomes" id="UP000005707">
    <property type="component" value="Unassembled WGS sequence"/>
</dbReference>
<evidence type="ECO:0000313" key="8">
    <source>
        <dbReference type="EMBL" id="ERJ11170.1"/>
    </source>
</evidence>
<dbReference type="Gene3D" id="1.10.3860.10">
    <property type="entry name" value="Sodium:dicarboxylate symporter"/>
    <property type="match status" value="1"/>
</dbReference>
<feature type="transmembrane region" description="Helical" evidence="7">
    <location>
        <begin position="391"/>
        <end position="413"/>
    </location>
</feature>
<proteinExistence type="predicted"/>
<dbReference type="AlphaFoldDB" id="U2FDW2"/>
<reference evidence="8 9" key="1">
    <citation type="journal article" date="2011" name="J. Bacteriol.">
        <title>Genome sequence of Haloplasma contractile, an unusual contractile bacterium from a deep-sea anoxic brine lake.</title>
        <authorList>
            <person name="Antunes A."/>
            <person name="Alam I."/>
            <person name="El Dorry H."/>
            <person name="Siam R."/>
            <person name="Robertson A."/>
            <person name="Bajic V.B."/>
            <person name="Stingl U."/>
        </authorList>
    </citation>
    <scope>NUCLEOTIDE SEQUENCE [LARGE SCALE GENOMIC DNA]</scope>
    <source>
        <strain evidence="8 9">SSD-17B</strain>
    </source>
</reference>
<feature type="transmembrane region" description="Helical" evidence="7">
    <location>
        <begin position="214"/>
        <end position="238"/>
    </location>
</feature>
<evidence type="ECO:0000256" key="3">
    <source>
        <dbReference type="ARBA" id="ARBA00022475"/>
    </source>
</evidence>
<evidence type="ECO:0000256" key="6">
    <source>
        <dbReference type="ARBA" id="ARBA00023136"/>
    </source>
</evidence>
<comment type="subcellular location">
    <subcellularLocation>
        <location evidence="1">Cell membrane</location>
        <topology evidence="1">Multi-pass membrane protein</topology>
    </subcellularLocation>
</comment>
<feature type="transmembrane region" description="Helical" evidence="7">
    <location>
        <begin position="35"/>
        <end position="53"/>
    </location>
</feature>
<evidence type="ECO:0000256" key="5">
    <source>
        <dbReference type="ARBA" id="ARBA00022989"/>
    </source>
</evidence>
<feature type="transmembrane region" description="Helical" evidence="7">
    <location>
        <begin position="176"/>
        <end position="193"/>
    </location>
</feature>
<gene>
    <name evidence="8" type="ORF">HLPCO_002739</name>
</gene>
<dbReference type="InterPro" id="IPR036458">
    <property type="entry name" value="Na:dicarbo_symporter_sf"/>
</dbReference>
<dbReference type="SUPFAM" id="SSF118215">
    <property type="entry name" value="Proton glutamate symport protein"/>
    <property type="match status" value="1"/>
</dbReference>
<dbReference type="GO" id="GO:0006835">
    <property type="term" value="P:dicarboxylic acid transport"/>
    <property type="evidence" value="ECO:0007669"/>
    <property type="project" value="TreeGrafter"/>
</dbReference>
<evidence type="ECO:0000256" key="1">
    <source>
        <dbReference type="ARBA" id="ARBA00004651"/>
    </source>
</evidence>
<dbReference type="STRING" id="1033810.HLPCO_002739"/>
<feature type="transmembrane region" description="Helical" evidence="7">
    <location>
        <begin position="364"/>
        <end position="385"/>
    </location>
</feature>
<evidence type="ECO:0000256" key="4">
    <source>
        <dbReference type="ARBA" id="ARBA00022692"/>
    </source>
</evidence>
<dbReference type="eggNOG" id="COG1301">
    <property type="taxonomic scope" value="Bacteria"/>
</dbReference>
<dbReference type="GO" id="GO:0005886">
    <property type="term" value="C:plasma membrane"/>
    <property type="evidence" value="ECO:0007669"/>
    <property type="project" value="UniProtKB-SubCell"/>
</dbReference>
<dbReference type="GO" id="GO:0015293">
    <property type="term" value="F:symporter activity"/>
    <property type="evidence" value="ECO:0007669"/>
    <property type="project" value="UniProtKB-KW"/>
</dbReference>
<evidence type="ECO:0000256" key="2">
    <source>
        <dbReference type="ARBA" id="ARBA00022448"/>
    </source>
</evidence>
<dbReference type="PANTHER" id="PTHR42865:SF7">
    <property type="entry name" value="PROTON_GLUTAMATE-ASPARTATE SYMPORTER"/>
    <property type="match status" value="1"/>
</dbReference>
<keyword evidence="2" id="KW-0813">Transport</keyword>
<dbReference type="FunCoup" id="U2FDW2">
    <property type="interactions" value="7"/>
</dbReference>
<dbReference type="RefSeq" id="WP_008824643.1">
    <property type="nucleotide sequence ID" value="NZ_AFNU02000014.1"/>
</dbReference>
<organism evidence="8 9">
    <name type="scientific">Haloplasma contractile SSD-17B</name>
    <dbReference type="NCBI Taxonomy" id="1033810"/>
    <lineage>
        <taxon>Bacteria</taxon>
        <taxon>Bacillati</taxon>
        <taxon>Mycoplasmatota</taxon>
        <taxon>Mollicutes</taxon>
        <taxon>Haloplasmatales</taxon>
        <taxon>Haloplasmataceae</taxon>
        <taxon>Haloplasma</taxon>
    </lineage>
</organism>
<feature type="transmembrane region" description="Helical" evidence="7">
    <location>
        <begin position="65"/>
        <end position="94"/>
    </location>
</feature>